<sequence length="89" mass="9874">MSEFPVRTGHQLPQLLQAYRKQSGLTQTEVARRLGVTQQNLSSLERNADKVSADRLVELLNILGVELVLRKADDALSKSDTPPSDDASW</sequence>
<dbReference type="Pfam" id="PF01381">
    <property type="entry name" value="HTH_3"/>
    <property type="match status" value="1"/>
</dbReference>
<feature type="domain" description="HTH cro/C1-type" evidence="1">
    <location>
        <begin position="16"/>
        <end position="70"/>
    </location>
</feature>
<proteinExistence type="predicted"/>
<evidence type="ECO:0000313" key="2">
    <source>
        <dbReference type="EMBL" id="OWY33421.1"/>
    </source>
</evidence>
<reference evidence="2 3" key="1">
    <citation type="journal article" date="2010" name="Int. J. Syst. Evol. Microbiol.">
        <title>Reclassification of Herbaspirillum putei as a later heterotypic synonym of Herbaspirillum huttiense, with the description of H. huttiense subsp. huttiense subsp. nov. and H. huttiense subsp. putei subsp. nov., comb. nov., and description of Herbaspirillum aquaticum sp. nov.</title>
        <authorList>
            <person name="Dobritsa A.P."/>
            <person name="Reddy M.C."/>
            <person name="Samadpour M."/>
        </authorList>
    </citation>
    <scope>NUCLEOTIDE SEQUENCE [LARGE SCALE GENOMIC DNA]</scope>
    <source>
        <strain evidence="2 3">IEH 4430</strain>
    </source>
</reference>
<comment type="caution">
    <text evidence="2">The sequence shown here is derived from an EMBL/GenBank/DDBJ whole genome shotgun (WGS) entry which is preliminary data.</text>
</comment>
<keyword evidence="3" id="KW-1185">Reference proteome</keyword>
<organism evidence="2 3">
    <name type="scientific">Herbaspirillum aquaticum</name>
    <dbReference type="NCBI Taxonomy" id="568783"/>
    <lineage>
        <taxon>Bacteria</taxon>
        <taxon>Pseudomonadati</taxon>
        <taxon>Pseudomonadota</taxon>
        <taxon>Betaproteobacteria</taxon>
        <taxon>Burkholderiales</taxon>
        <taxon>Oxalobacteraceae</taxon>
        <taxon>Herbaspirillum</taxon>
    </lineage>
</organism>
<dbReference type="InterPro" id="IPR010982">
    <property type="entry name" value="Lambda_DNA-bd_dom_sf"/>
</dbReference>
<protein>
    <submittedName>
        <fullName evidence="2">Transcriptional regulator</fullName>
    </submittedName>
</protein>
<dbReference type="RefSeq" id="WP_088756229.1">
    <property type="nucleotide sequence ID" value="NZ_NJGV01000018.1"/>
</dbReference>
<dbReference type="SMART" id="SM00530">
    <property type="entry name" value="HTH_XRE"/>
    <property type="match status" value="1"/>
</dbReference>
<accession>A0A225SQP6</accession>
<evidence type="ECO:0000313" key="3">
    <source>
        <dbReference type="Proteomes" id="UP000214747"/>
    </source>
</evidence>
<dbReference type="CDD" id="cd00093">
    <property type="entry name" value="HTH_XRE"/>
    <property type="match status" value="1"/>
</dbReference>
<name>A0A225SQP6_9BURK</name>
<gene>
    <name evidence="2" type="ORF">CEJ45_17025</name>
</gene>
<dbReference type="Proteomes" id="UP000214747">
    <property type="component" value="Unassembled WGS sequence"/>
</dbReference>
<dbReference type="Gene3D" id="1.10.260.40">
    <property type="entry name" value="lambda repressor-like DNA-binding domains"/>
    <property type="match status" value="1"/>
</dbReference>
<dbReference type="SUPFAM" id="SSF47413">
    <property type="entry name" value="lambda repressor-like DNA-binding domains"/>
    <property type="match status" value="1"/>
</dbReference>
<dbReference type="InterPro" id="IPR001387">
    <property type="entry name" value="Cro/C1-type_HTH"/>
</dbReference>
<evidence type="ECO:0000259" key="1">
    <source>
        <dbReference type="PROSITE" id="PS50943"/>
    </source>
</evidence>
<dbReference type="EMBL" id="NJGV01000018">
    <property type="protein sequence ID" value="OWY33421.1"/>
    <property type="molecule type" value="Genomic_DNA"/>
</dbReference>
<dbReference type="PROSITE" id="PS50943">
    <property type="entry name" value="HTH_CROC1"/>
    <property type="match status" value="1"/>
</dbReference>
<dbReference type="AlphaFoldDB" id="A0A225SQP6"/>
<dbReference type="GO" id="GO:0003677">
    <property type="term" value="F:DNA binding"/>
    <property type="evidence" value="ECO:0007669"/>
    <property type="project" value="InterPro"/>
</dbReference>